<evidence type="ECO:0000313" key="8">
    <source>
        <dbReference type="Proteomes" id="UP000051794"/>
    </source>
</evidence>
<evidence type="ECO:0000256" key="4">
    <source>
        <dbReference type="PIRSR" id="PIRSR611554-2"/>
    </source>
</evidence>
<protein>
    <submittedName>
        <fullName evidence="7">Hydroxymethylglutaryl-CoA synthase</fullName>
    </submittedName>
</protein>
<feature type="binding site" evidence="4">
    <location>
        <position position="34"/>
    </location>
    <ligand>
        <name>(3S)-3-hydroxy-3-methylglutaryl-CoA</name>
        <dbReference type="ChEBI" id="CHEBI:43074"/>
    </ligand>
</feature>
<dbReference type="Gene3D" id="3.40.47.10">
    <property type="match status" value="2"/>
</dbReference>
<dbReference type="Proteomes" id="UP000051794">
    <property type="component" value="Unassembled WGS sequence"/>
</dbReference>
<dbReference type="Pfam" id="PF01154">
    <property type="entry name" value="HMG_CoA_synt_N"/>
    <property type="match status" value="1"/>
</dbReference>
<feature type="domain" description="Hydroxymethylglutaryl-coenzyme A synthase N-terminal" evidence="5">
    <location>
        <begin position="7"/>
        <end position="169"/>
    </location>
</feature>
<dbReference type="PATRIC" id="fig|1423768.4.peg.484"/>
<evidence type="ECO:0000259" key="6">
    <source>
        <dbReference type="Pfam" id="PF08540"/>
    </source>
</evidence>
<feature type="active site" description="Proton donor/acceptor" evidence="3">
    <location>
        <position position="238"/>
    </location>
</feature>
<gene>
    <name evidence="7" type="ORF">FD43_GL000480</name>
</gene>
<feature type="binding site" evidence="4">
    <location>
        <position position="280"/>
    </location>
    <ligand>
        <name>(3S)-3-hydroxy-3-methylglutaryl-CoA</name>
        <dbReference type="ChEBI" id="CHEBI:43074"/>
    </ligand>
</feature>
<comment type="caution">
    <text evidence="7">The sequence shown here is derived from an EMBL/GenBank/DDBJ whole genome shotgun (WGS) entry which is preliminary data.</text>
</comment>
<evidence type="ECO:0000256" key="2">
    <source>
        <dbReference type="ARBA" id="ARBA00022679"/>
    </source>
</evidence>
<dbReference type="CDD" id="cd00827">
    <property type="entry name" value="init_cond_enzymes"/>
    <property type="match status" value="1"/>
</dbReference>
<proteinExistence type="inferred from homology"/>
<evidence type="ECO:0000256" key="1">
    <source>
        <dbReference type="ARBA" id="ARBA00007061"/>
    </source>
</evidence>
<keyword evidence="2" id="KW-0808">Transferase</keyword>
<evidence type="ECO:0000256" key="3">
    <source>
        <dbReference type="PIRSR" id="PIRSR611554-1"/>
    </source>
</evidence>
<feature type="active site" description="Proton donor/acceptor" evidence="3">
    <location>
        <position position="84"/>
    </location>
</feature>
<feature type="domain" description="Hydroxymethylglutaryl-coenzyme A synthase C-terminal" evidence="6">
    <location>
        <begin position="264"/>
        <end position="357"/>
    </location>
</feature>
<reference evidence="7 8" key="1">
    <citation type="journal article" date="2015" name="Genome Announc.">
        <title>Expanding the biotechnology potential of lactobacilli through comparative genomics of 213 strains and associated genera.</title>
        <authorList>
            <person name="Sun Z."/>
            <person name="Harris H.M."/>
            <person name="McCann A."/>
            <person name="Guo C."/>
            <person name="Argimon S."/>
            <person name="Zhang W."/>
            <person name="Yang X."/>
            <person name="Jeffery I.B."/>
            <person name="Cooney J.C."/>
            <person name="Kagawa T.F."/>
            <person name="Liu W."/>
            <person name="Song Y."/>
            <person name="Salvetti E."/>
            <person name="Wrobel A."/>
            <person name="Rasinkangas P."/>
            <person name="Parkhill J."/>
            <person name="Rea M.C."/>
            <person name="O'Sullivan O."/>
            <person name="Ritari J."/>
            <person name="Douillard F.P."/>
            <person name="Paul Ross R."/>
            <person name="Yang R."/>
            <person name="Briner A.E."/>
            <person name="Felis G.E."/>
            <person name="de Vos W.M."/>
            <person name="Barrangou R."/>
            <person name="Klaenhammer T.R."/>
            <person name="Caufield P.W."/>
            <person name="Cui Y."/>
            <person name="Zhang H."/>
            <person name="O'Toole P.W."/>
        </authorList>
    </citation>
    <scope>NUCLEOTIDE SEQUENCE [LARGE SCALE GENOMIC DNA]</scope>
    <source>
        <strain evidence="7 8">DSM 12361</strain>
    </source>
</reference>
<evidence type="ECO:0000259" key="5">
    <source>
        <dbReference type="Pfam" id="PF01154"/>
    </source>
</evidence>
<dbReference type="SUPFAM" id="SSF53901">
    <property type="entry name" value="Thiolase-like"/>
    <property type="match status" value="2"/>
</dbReference>
<dbReference type="EMBL" id="AZCK01000002">
    <property type="protein sequence ID" value="KRK24611.1"/>
    <property type="molecule type" value="Genomic_DNA"/>
</dbReference>
<feature type="active site" description="Acyl-thioester intermediate" evidence="3">
    <location>
        <position position="116"/>
    </location>
</feature>
<dbReference type="PANTHER" id="PTHR43323">
    <property type="entry name" value="3-HYDROXY-3-METHYLGLUTARYL COENZYME A SYNTHASE"/>
    <property type="match status" value="1"/>
</dbReference>
<sequence length="393" mass="44410">MWIIIMNVGIDKMSFYSSDMYLDMVDLANARNEDPNKYLIGIGQKKQAVIPNTQDVVTMAANACTKIIDDDNRKKIDLIIFGTETGVDNSKSAAIYLQNMLGLNRRARAFEIKQACYGATAGLQMAKEYVQNHPERQALVIGADIARYGIKTPGEVTQGGGAVAMVISANPLIAEFDGPSTFYSDDVMDFWRPLYRTEAVVDGHYSNDVYVDFFKKTWDEYKEITGQTIADFKAMTFHLPYPKMGIKALRSIIDEADEEQQANLKKEFEQGRIYNENVGNLYTGSLYLNFLSLINNSDDLQSGDRIALFSYGSGAQGEFFPMKLRDNFRNDELAKSLDDALKSRKQVSVEEYEEIFTNWIPIADGDIKLDTSNDKAEFFLEGVKDHQRIYGRK</sequence>
<dbReference type="PANTHER" id="PTHR43323:SF2">
    <property type="entry name" value="HYDROXYMETHYLGLUTARYL-COA SYNTHASE"/>
    <property type="match status" value="1"/>
</dbReference>
<dbReference type="NCBIfam" id="TIGR01835">
    <property type="entry name" value="HMG-CoA-S_prok"/>
    <property type="match status" value="1"/>
</dbReference>
<dbReference type="AlphaFoldDB" id="A0A0R1FW70"/>
<comment type="similarity">
    <text evidence="1">Belongs to the thiolase-like superfamily. HMG-CoA synthase family.</text>
</comment>
<dbReference type="Pfam" id="PF08540">
    <property type="entry name" value="HMG_CoA_synt_C"/>
    <property type="match status" value="2"/>
</dbReference>
<dbReference type="InterPro" id="IPR011554">
    <property type="entry name" value="HMG_CoA_synthase_prok"/>
</dbReference>
<feature type="binding site" evidence="4">
    <location>
        <position position="247"/>
    </location>
    <ligand>
        <name>(3S)-3-hydroxy-3-methylglutaryl-CoA</name>
        <dbReference type="ChEBI" id="CHEBI:43074"/>
    </ligand>
</feature>
<dbReference type="InterPro" id="IPR016039">
    <property type="entry name" value="Thiolase-like"/>
</dbReference>
<feature type="binding site" evidence="4">
    <location>
        <position position="148"/>
    </location>
    <ligand>
        <name>substrate</name>
    </ligand>
</feature>
<dbReference type="InterPro" id="IPR013746">
    <property type="entry name" value="HMG_CoA_synt_C_dom"/>
</dbReference>
<evidence type="ECO:0000313" key="7">
    <source>
        <dbReference type="EMBL" id="KRK24611.1"/>
    </source>
</evidence>
<feature type="domain" description="Hydroxymethylglutaryl-coenzyme A synthase C-terminal" evidence="6">
    <location>
        <begin position="182"/>
        <end position="253"/>
    </location>
</feature>
<accession>A0A0R1FW70</accession>
<organism evidence="7 8">
    <name type="scientific">Apilactobacillus kunkeei DSM 12361 = ATCC 700308</name>
    <dbReference type="NCBI Taxonomy" id="1423768"/>
    <lineage>
        <taxon>Bacteria</taxon>
        <taxon>Bacillati</taxon>
        <taxon>Bacillota</taxon>
        <taxon>Bacilli</taxon>
        <taxon>Lactobacillales</taxon>
        <taxon>Lactobacillaceae</taxon>
        <taxon>Apilactobacillus</taxon>
    </lineage>
</organism>
<dbReference type="GO" id="GO:0006084">
    <property type="term" value="P:acetyl-CoA metabolic process"/>
    <property type="evidence" value="ECO:0007669"/>
    <property type="project" value="InterPro"/>
</dbReference>
<dbReference type="GO" id="GO:0004421">
    <property type="term" value="F:hydroxymethylglutaryl-CoA synthase activity"/>
    <property type="evidence" value="ECO:0007669"/>
    <property type="project" value="InterPro"/>
</dbReference>
<name>A0A0R1FW70_9LACO</name>
<dbReference type="InterPro" id="IPR013528">
    <property type="entry name" value="HMG_CoA_synth_N"/>
</dbReference>